<evidence type="ECO:0000313" key="8">
    <source>
        <dbReference type="Proteomes" id="UP000276345"/>
    </source>
</evidence>
<gene>
    <name evidence="7" type="primary">elfA</name>
    <name evidence="7" type="ORF">NCTC7406_04222</name>
</gene>
<dbReference type="GO" id="GO:0009289">
    <property type="term" value="C:pilus"/>
    <property type="evidence" value="ECO:0007669"/>
    <property type="project" value="UniProtKB-SubCell"/>
</dbReference>
<name>A0A3S5DC23_SALET</name>
<keyword evidence="3 5" id="KW-0732">Signal</keyword>
<dbReference type="GO" id="GO:0043709">
    <property type="term" value="P:cell adhesion involved in single-species biofilm formation"/>
    <property type="evidence" value="ECO:0007669"/>
    <property type="project" value="TreeGrafter"/>
</dbReference>
<accession>A0A3S5DC23</accession>
<dbReference type="PANTHER" id="PTHR33420">
    <property type="entry name" value="FIMBRIAL SUBUNIT ELFA-RELATED"/>
    <property type="match status" value="1"/>
</dbReference>
<evidence type="ECO:0000256" key="2">
    <source>
        <dbReference type="ARBA" id="ARBA00006671"/>
    </source>
</evidence>
<dbReference type="PANTHER" id="PTHR33420:SF3">
    <property type="entry name" value="FIMBRIAL SUBUNIT ELFA"/>
    <property type="match status" value="1"/>
</dbReference>
<dbReference type="Gene3D" id="2.60.40.1090">
    <property type="entry name" value="Fimbrial-type adhesion domain"/>
    <property type="match status" value="1"/>
</dbReference>
<dbReference type="InterPro" id="IPR008966">
    <property type="entry name" value="Adhesion_dom_sf"/>
</dbReference>
<feature type="signal peptide" evidence="5">
    <location>
        <begin position="1"/>
        <end position="23"/>
    </location>
</feature>
<evidence type="ECO:0000259" key="6">
    <source>
        <dbReference type="Pfam" id="PF00419"/>
    </source>
</evidence>
<keyword evidence="4" id="KW-0281">Fimbrium</keyword>
<dbReference type="Pfam" id="PF00419">
    <property type="entry name" value="Fimbrial"/>
    <property type="match status" value="1"/>
</dbReference>
<dbReference type="Proteomes" id="UP000276345">
    <property type="component" value="Chromosome"/>
</dbReference>
<protein>
    <submittedName>
        <fullName evidence="7">Fimbrial protein StkA</fullName>
    </submittedName>
</protein>
<evidence type="ECO:0000256" key="5">
    <source>
        <dbReference type="SAM" id="SignalP"/>
    </source>
</evidence>
<proteinExistence type="inferred from homology"/>
<dbReference type="EMBL" id="LR134142">
    <property type="protein sequence ID" value="VEA08998.1"/>
    <property type="molecule type" value="Genomic_DNA"/>
</dbReference>
<dbReference type="InterPro" id="IPR050263">
    <property type="entry name" value="Bact_Fimbrial_Adh_Pro"/>
</dbReference>
<dbReference type="AlphaFoldDB" id="A0A3S5DC23"/>
<reference evidence="7 8" key="1">
    <citation type="submission" date="2018-12" db="EMBL/GenBank/DDBJ databases">
        <authorList>
            <consortium name="Pathogen Informatics"/>
        </authorList>
    </citation>
    <scope>NUCLEOTIDE SEQUENCE [LARGE SCALE GENOMIC DNA]</scope>
    <source>
        <strain evidence="7 8">NCTC7406</strain>
    </source>
</reference>
<comment type="subcellular location">
    <subcellularLocation>
        <location evidence="1">Fimbrium</location>
    </subcellularLocation>
</comment>
<dbReference type="InterPro" id="IPR000259">
    <property type="entry name" value="Adhesion_dom_fimbrial"/>
</dbReference>
<sequence>MFKKTMLAVSVAVMAMGSVSVMAEDEIPTTPTGTDVGLITFDGAVTDTTCKITTNNGVDTNNVTITMPVVKKADLELATIDAGIGSKEFELHLTDCPTTLTKASATFTSQQFADLTNGTLKADPTVSGHATNVALAMYNNSATKTDRIKVGQPDNNTQEAALTAGAGTLAYRVAYVPGSTWVKGTNDITAGKVSSNVTFTMSYQ</sequence>
<feature type="chain" id="PRO_5018626128" evidence="5">
    <location>
        <begin position="24"/>
        <end position="204"/>
    </location>
</feature>
<evidence type="ECO:0000313" key="7">
    <source>
        <dbReference type="EMBL" id="VEA08998.1"/>
    </source>
</evidence>
<evidence type="ECO:0000256" key="4">
    <source>
        <dbReference type="ARBA" id="ARBA00023263"/>
    </source>
</evidence>
<dbReference type="InterPro" id="IPR036937">
    <property type="entry name" value="Adhesion_dom_fimbrial_sf"/>
</dbReference>
<evidence type="ECO:0000256" key="3">
    <source>
        <dbReference type="ARBA" id="ARBA00022729"/>
    </source>
</evidence>
<organism evidence="7 8">
    <name type="scientific">Salmonella enterica subsp. enterica serovar Sanjuan</name>
    <dbReference type="NCBI Taxonomy" id="1160765"/>
    <lineage>
        <taxon>Bacteria</taxon>
        <taxon>Pseudomonadati</taxon>
        <taxon>Pseudomonadota</taxon>
        <taxon>Gammaproteobacteria</taxon>
        <taxon>Enterobacterales</taxon>
        <taxon>Enterobacteriaceae</taxon>
        <taxon>Salmonella</taxon>
    </lineage>
</organism>
<comment type="similarity">
    <text evidence="2">Belongs to the fimbrial protein family.</text>
</comment>
<feature type="domain" description="Fimbrial-type adhesion" evidence="6">
    <location>
        <begin position="39"/>
        <end position="204"/>
    </location>
</feature>
<dbReference type="SUPFAM" id="SSF49401">
    <property type="entry name" value="Bacterial adhesins"/>
    <property type="match status" value="1"/>
</dbReference>
<evidence type="ECO:0000256" key="1">
    <source>
        <dbReference type="ARBA" id="ARBA00004561"/>
    </source>
</evidence>